<dbReference type="SMART" id="SM00797">
    <property type="entry name" value="AHS2"/>
    <property type="match status" value="1"/>
</dbReference>
<evidence type="ECO:0000313" key="6">
    <source>
        <dbReference type="EMBL" id="RUM20076.1"/>
    </source>
</evidence>
<dbReference type="AlphaFoldDB" id="A0A3S0QRI5"/>
<dbReference type="PANTHER" id="PTHR43309:SF3">
    <property type="entry name" value="5-OXOPROLINASE SUBUNIT C"/>
    <property type="match status" value="1"/>
</dbReference>
<keyword evidence="3" id="KW-0067">ATP-binding</keyword>
<dbReference type="OrthoDB" id="9768696at2"/>
<dbReference type="EMBL" id="RJTH01000016">
    <property type="protein sequence ID" value="RUM20076.1"/>
    <property type="molecule type" value="Genomic_DNA"/>
</dbReference>
<evidence type="ECO:0000256" key="1">
    <source>
        <dbReference type="ARBA" id="ARBA00022741"/>
    </source>
</evidence>
<dbReference type="Gene3D" id="2.40.100.10">
    <property type="entry name" value="Cyclophilin-like"/>
    <property type="match status" value="2"/>
</dbReference>
<dbReference type="GO" id="GO:0005524">
    <property type="term" value="F:ATP binding"/>
    <property type="evidence" value="ECO:0007669"/>
    <property type="project" value="UniProtKB-KW"/>
</dbReference>
<keyword evidence="2" id="KW-0378">Hydrolase</keyword>
<dbReference type="GO" id="GO:0016787">
    <property type="term" value="F:hydrolase activity"/>
    <property type="evidence" value="ECO:0007669"/>
    <property type="project" value="UniProtKB-KW"/>
</dbReference>
<gene>
    <name evidence="6" type="ORF">EFQ99_29800</name>
</gene>
<dbReference type="InterPro" id="IPR003778">
    <property type="entry name" value="CT_A_B"/>
</dbReference>
<name>A0A3S0QRI5_9HYPH</name>
<dbReference type="SUPFAM" id="SSF160467">
    <property type="entry name" value="PH0987 N-terminal domain-like"/>
    <property type="match status" value="1"/>
</dbReference>
<dbReference type="InterPro" id="IPR052708">
    <property type="entry name" value="PxpC"/>
</dbReference>
<dbReference type="InterPro" id="IPR029000">
    <property type="entry name" value="Cyclophilin-like_dom_sf"/>
</dbReference>
<comment type="caution">
    <text evidence="6">The sequence shown here is derived from an EMBL/GenBank/DDBJ whole genome shotgun (WGS) entry which is preliminary data.</text>
</comment>
<feature type="domain" description="Carboxyltransferase" evidence="5">
    <location>
        <begin position="252"/>
        <end position="531"/>
    </location>
</feature>
<feature type="domain" description="Carboxyltransferase" evidence="4">
    <location>
        <begin position="5"/>
        <end position="195"/>
    </location>
</feature>
<dbReference type="InterPro" id="IPR003833">
    <property type="entry name" value="CT_C_D"/>
</dbReference>
<evidence type="ECO:0000256" key="2">
    <source>
        <dbReference type="ARBA" id="ARBA00022801"/>
    </source>
</evidence>
<keyword evidence="7" id="KW-1185">Reference proteome</keyword>
<proteinExistence type="predicted"/>
<dbReference type="Pfam" id="PF02682">
    <property type="entry name" value="CT_C_D"/>
    <property type="match status" value="1"/>
</dbReference>
<dbReference type="SUPFAM" id="SSF50891">
    <property type="entry name" value="Cyclophilin-like"/>
    <property type="match status" value="2"/>
</dbReference>
<reference evidence="7" key="1">
    <citation type="submission" date="2018-11" db="EMBL/GenBank/DDBJ databases">
        <title>Rhizobium chutanense sp. nov., isolated from root nodules of Phaseolus vulgaris in China.</title>
        <authorList>
            <person name="Huo Y."/>
        </authorList>
    </citation>
    <scope>NUCLEOTIDE SEQUENCE [LARGE SCALE GENOMIC DNA]</scope>
    <source>
        <strain evidence="7">CCBAU 65647</strain>
    </source>
</reference>
<dbReference type="NCBIfam" id="TIGR00724">
    <property type="entry name" value="urea_amlyse_rel"/>
    <property type="match status" value="1"/>
</dbReference>
<accession>A0A3S0QRI5</accession>
<sequence>MGELLRFLPAGSDSFLIELADLETAQALFDRLQEKQLPGVKELIPAARTVMVRFDPLETDRARLADLIAEMDLSARTARAGSFFEIPVVYDGEDLGDVAGLLGWTVEELICRHSEATFTVAFTGFAPGFSYMTCDDPAFDVPRRKSPRVRIPAGSVAIGGRFGGIYPSDSPGGWQLLGTTPWRMWDTERERPALLAPGDRVRFRRLSAQEVAPVGMASAKTTAPAPPSGGLTVTQSDRPALYQDLGRAGRADQGISESGALDRVALSEANLCVGNPRDATAIEITFGGFSLLADRPVTLAVTGAPCPLTIHSSDRSDVVIPSGRPFALDTGDELRIGLPPEGMRSYLALRGGFQVSAVIGSTSTDTLAKVGPEPIAPGDILVPAERRSMAVDPFRPVPPPLPRSGETVTLDIILGPRSDWFTDKGLETLVSQSWQVTAESSRVGMRLSGSVPLEKRDAAELPSEGTAHGAIQVPHSGQPVIFLADHPLTGGYPVIGVIAAHHLDLAGQVPIGANIRFNPIAPFDPLVKETIR</sequence>
<evidence type="ECO:0000259" key="4">
    <source>
        <dbReference type="SMART" id="SM00796"/>
    </source>
</evidence>
<dbReference type="Proteomes" id="UP000278823">
    <property type="component" value="Unassembled WGS sequence"/>
</dbReference>
<organism evidence="6 7">
    <name type="scientific">Rhizobium vallis</name>
    <dbReference type="NCBI Taxonomy" id="634290"/>
    <lineage>
        <taxon>Bacteria</taxon>
        <taxon>Pseudomonadati</taxon>
        <taxon>Pseudomonadota</taxon>
        <taxon>Alphaproteobacteria</taxon>
        <taxon>Hyphomicrobiales</taxon>
        <taxon>Rhizobiaceae</taxon>
        <taxon>Rhizobium/Agrobacterium group</taxon>
        <taxon>Rhizobium</taxon>
    </lineage>
</organism>
<dbReference type="RefSeq" id="WP_126924747.1">
    <property type="nucleotide sequence ID" value="NZ_ML133700.1"/>
</dbReference>
<dbReference type="Pfam" id="PF02626">
    <property type="entry name" value="CT_A_B"/>
    <property type="match status" value="1"/>
</dbReference>
<evidence type="ECO:0000259" key="5">
    <source>
        <dbReference type="SMART" id="SM00797"/>
    </source>
</evidence>
<dbReference type="SMART" id="SM00796">
    <property type="entry name" value="AHS1"/>
    <property type="match status" value="1"/>
</dbReference>
<keyword evidence="6" id="KW-0456">Lyase</keyword>
<dbReference type="GO" id="GO:0016829">
    <property type="term" value="F:lyase activity"/>
    <property type="evidence" value="ECO:0007669"/>
    <property type="project" value="UniProtKB-KW"/>
</dbReference>
<protein>
    <submittedName>
        <fullName evidence="6">5-oxoprolinase/urea amidolyase family protein</fullName>
    </submittedName>
</protein>
<dbReference type="PANTHER" id="PTHR43309">
    <property type="entry name" value="5-OXOPROLINASE SUBUNIT C"/>
    <property type="match status" value="1"/>
</dbReference>
<evidence type="ECO:0000313" key="7">
    <source>
        <dbReference type="Proteomes" id="UP000278823"/>
    </source>
</evidence>
<keyword evidence="1" id="KW-0547">Nucleotide-binding</keyword>
<dbReference type="Gene3D" id="3.30.1360.40">
    <property type="match status" value="1"/>
</dbReference>
<evidence type="ECO:0000256" key="3">
    <source>
        <dbReference type="ARBA" id="ARBA00022840"/>
    </source>
</evidence>